<sequence length="49" mass="5477">MVGERAHSFAAPCGKYHGFHSVSNGLVVFRLPYHRATQYKGSLKTDKQV</sequence>
<dbReference type="Proteomes" id="UP000003009">
    <property type="component" value="Unassembled WGS sequence"/>
</dbReference>
<name>C4GI56_9NEIS</name>
<comment type="caution">
    <text evidence="1">The sequence shown here is derived from an EMBL/GenBank/DDBJ whole genome shotgun (WGS) entry which is preliminary data.</text>
</comment>
<evidence type="ECO:0000313" key="2">
    <source>
        <dbReference type="Proteomes" id="UP000003009"/>
    </source>
</evidence>
<dbReference type="EMBL" id="ACJW02000002">
    <property type="protein sequence ID" value="EEP68643.1"/>
    <property type="molecule type" value="Genomic_DNA"/>
</dbReference>
<protein>
    <submittedName>
        <fullName evidence="1">Uncharacterized protein</fullName>
    </submittedName>
</protein>
<organism evidence="1 2">
    <name type="scientific">Kingella oralis ATCC 51147</name>
    <dbReference type="NCBI Taxonomy" id="629741"/>
    <lineage>
        <taxon>Bacteria</taxon>
        <taxon>Pseudomonadati</taxon>
        <taxon>Pseudomonadota</taxon>
        <taxon>Betaproteobacteria</taxon>
        <taxon>Neisseriales</taxon>
        <taxon>Neisseriaceae</taxon>
        <taxon>Kingella</taxon>
    </lineage>
</organism>
<proteinExistence type="predicted"/>
<reference evidence="1" key="1">
    <citation type="submission" date="2009-04" db="EMBL/GenBank/DDBJ databases">
        <authorList>
            <person name="Weinstock G."/>
            <person name="Sodergren E."/>
            <person name="Clifton S."/>
            <person name="Fulton L."/>
            <person name="Fulton B."/>
            <person name="Courtney L."/>
            <person name="Fronick C."/>
            <person name="Harrison M."/>
            <person name="Strong C."/>
            <person name="Farmer C."/>
            <person name="Delahaunty K."/>
            <person name="Markovic C."/>
            <person name="Hall O."/>
            <person name="Minx P."/>
            <person name="Tomlinson C."/>
            <person name="Mitreva M."/>
            <person name="Nelson J."/>
            <person name="Hou S."/>
            <person name="Wollam A."/>
            <person name="Pepin K.H."/>
            <person name="Johnson M."/>
            <person name="Bhonagiri V."/>
            <person name="Nash W.E."/>
            <person name="Warren W."/>
            <person name="Chinwalla A."/>
            <person name="Mardis E.R."/>
            <person name="Wilson R.K."/>
        </authorList>
    </citation>
    <scope>NUCLEOTIDE SEQUENCE [LARGE SCALE GENOMIC DNA]</scope>
    <source>
        <strain evidence="1">ATCC 51147</strain>
    </source>
</reference>
<gene>
    <name evidence="1" type="ORF">GCWU000324_00546</name>
</gene>
<accession>C4GI56</accession>
<dbReference type="AlphaFoldDB" id="C4GI56"/>
<keyword evidence="2" id="KW-1185">Reference proteome</keyword>
<dbReference type="HOGENOM" id="CLU_3136665_0_0_4"/>
<evidence type="ECO:0000313" key="1">
    <source>
        <dbReference type="EMBL" id="EEP68643.1"/>
    </source>
</evidence>